<dbReference type="PROSITE" id="PS00211">
    <property type="entry name" value="ABC_TRANSPORTER_1"/>
    <property type="match status" value="1"/>
</dbReference>
<dbReference type="Gene3D" id="3.40.50.300">
    <property type="entry name" value="P-loop containing nucleotide triphosphate hydrolases"/>
    <property type="match status" value="1"/>
</dbReference>
<dbReference type="SUPFAM" id="SSF52540">
    <property type="entry name" value="P-loop containing nucleoside triphosphate hydrolases"/>
    <property type="match status" value="1"/>
</dbReference>
<gene>
    <name evidence="6" type="ORF">CRM92_03125</name>
</gene>
<dbReference type="RefSeq" id="WP_070662025.1">
    <property type="nucleotide sequence ID" value="NZ_CAURLQ010000005.1"/>
</dbReference>
<dbReference type="PANTHER" id="PTHR42734">
    <property type="entry name" value="METAL TRANSPORT SYSTEM ATP-BINDING PROTEIN TM_0124-RELATED"/>
    <property type="match status" value="1"/>
</dbReference>
<dbReference type="InterPro" id="IPR027417">
    <property type="entry name" value="P-loop_NTPase"/>
</dbReference>
<organism evidence="6 7">
    <name type="scientific">Rothia dentocariosa</name>
    <dbReference type="NCBI Taxonomy" id="2047"/>
    <lineage>
        <taxon>Bacteria</taxon>
        <taxon>Bacillati</taxon>
        <taxon>Actinomycetota</taxon>
        <taxon>Actinomycetes</taxon>
        <taxon>Micrococcales</taxon>
        <taxon>Micrococcaceae</taxon>
        <taxon>Rothia</taxon>
    </lineage>
</organism>
<comment type="caution">
    <text evidence="6">The sequence shown here is derived from an EMBL/GenBank/DDBJ whole genome shotgun (WGS) entry which is preliminary data.</text>
</comment>
<reference evidence="6" key="1">
    <citation type="submission" date="2017-10" db="EMBL/GenBank/DDBJ databases">
        <title>Kefir isolates.</title>
        <authorList>
            <person name="Kim Y."/>
            <person name="Blasche S."/>
        </authorList>
    </citation>
    <scope>NUCLEOTIDE SEQUENCE [LARGE SCALE GENOMIC DNA]</scope>
    <source>
        <strain evidence="6">OG2-2</strain>
    </source>
</reference>
<sequence length="328" mass="34946">MKNTTPSGTPAIEIRGGNLAFGTRTLWNDLNLSIAQGEYFAVLGPNGSGKSTFLKVALGLTAMNTGTVSVLGKPARAGNPGVGYIPQQKAIDPSTPMRARDLVGLGIDGHRWGIRLGSRKYRAKVNELLEAVGALEYANVPVGLLSGGEQQRLRIAQALANNPQMLLADEALLSLDLNHQYAVADLIHRFNRDQGGSVIFVTHEINPIIEHVDRVLYLANGRFTVGTVPEVMNSETLSDLYGTPINVLKSNGRYVVVGETHASDHCHVVGGEQNLHGAHQDLREIAVETDHDASSGKPVKTASAAGALEDSSNTTKYHAEHKGGGTPQ</sequence>
<keyword evidence="3" id="KW-0547">Nucleotide-binding</keyword>
<keyword evidence="7" id="KW-1185">Reference proteome</keyword>
<dbReference type="SMART" id="SM00382">
    <property type="entry name" value="AAA"/>
    <property type="match status" value="1"/>
</dbReference>
<dbReference type="Pfam" id="PF00005">
    <property type="entry name" value="ABC_tran"/>
    <property type="match status" value="1"/>
</dbReference>
<feature type="region of interest" description="Disordered" evidence="5">
    <location>
        <begin position="289"/>
        <end position="328"/>
    </location>
</feature>
<dbReference type="InterPro" id="IPR003593">
    <property type="entry name" value="AAA+_ATPase"/>
</dbReference>
<evidence type="ECO:0000256" key="4">
    <source>
        <dbReference type="ARBA" id="ARBA00022840"/>
    </source>
</evidence>
<keyword evidence="2" id="KW-0813">Transport</keyword>
<dbReference type="AlphaFoldDB" id="A0A2A8D807"/>
<evidence type="ECO:0000256" key="5">
    <source>
        <dbReference type="SAM" id="MobiDB-lite"/>
    </source>
</evidence>
<comment type="similarity">
    <text evidence="1">Belongs to the ABC transporter superfamily.</text>
</comment>
<evidence type="ECO:0000313" key="7">
    <source>
        <dbReference type="Proteomes" id="UP000219947"/>
    </source>
</evidence>
<dbReference type="InterPro" id="IPR050153">
    <property type="entry name" value="Metal_Ion_Import_ABC"/>
</dbReference>
<protein>
    <submittedName>
        <fullName evidence="6">Metal ABC transporter ATP-binding protein</fullName>
    </submittedName>
</protein>
<feature type="compositionally biased region" description="Basic and acidic residues" evidence="5">
    <location>
        <begin position="317"/>
        <end position="328"/>
    </location>
</feature>
<dbReference type="GO" id="GO:0005524">
    <property type="term" value="F:ATP binding"/>
    <property type="evidence" value="ECO:0007669"/>
    <property type="project" value="UniProtKB-KW"/>
</dbReference>
<dbReference type="PROSITE" id="PS50893">
    <property type="entry name" value="ABC_TRANSPORTER_2"/>
    <property type="match status" value="1"/>
</dbReference>
<dbReference type="Proteomes" id="UP000219947">
    <property type="component" value="Unassembled WGS sequence"/>
</dbReference>
<evidence type="ECO:0000256" key="2">
    <source>
        <dbReference type="ARBA" id="ARBA00022448"/>
    </source>
</evidence>
<keyword evidence="4 6" id="KW-0067">ATP-binding</keyword>
<dbReference type="InterPro" id="IPR003439">
    <property type="entry name" value="ABC_transporter-like_ATP-bd"/>
</dbReference>
<dbReference type="InterPro" id="IPR017871">
    <property type="entry name" value="ABC_transporter-like_CS"/>
</dbReference>
<accession>A0A2A8D807</accession>
<evidence type="ECO:0000256" key="1">
    <source>
        <dbReference type="ARBA" id="ARBA00005417"/>
    </source>
</evidence>
<dbReference type="EMBL" id="PDEV01000001">
    <property type="protein sequence ID" value="PEN17030.1"/>
    <property type="molecule type" value="Genomic_DNA"/>
</dbReference>
<evidence type="ECO:0000313" key="6">
    <source>
        <dbReference type="EMBL" id="PEN17030.1"/>
    </source>
</evidence>
<proteinExistence type="inferred from homology"/>
<evidence type="ECO:0000256" key="3">
    <source>
        <dbReference type="ARBA" id="ARBA00022741"/>
    </source>
</evidence>
<dbReference type="GO" id="GO:0016887">
    <property type="term" value="F:ATP hydrolysis activity"/>
    <property type="evidence" value="ECO:0007669"/>
    <property type="project" value="InterPro"/>
</dbReference>
<accession>A0A5F0M960</accession>
<name>A0A2A8D807_9MICC</name>
<dbReference type="PANTHER" id="PTHR42734:SF5">
    <property type="entry name" value="IRON TRANSPORT SYSTEM ATP-BINDING PROTEIN HI_0361-RELATED"/>
    <property type="match status" value="1"/>
</dbReference>